<dbReference type="EMBL" id="LN649229">
    <property type="protein sequence ID" value="CEI65421.1"/>
    <property type="molecule type" value="Genomic_DNA"/>
</dbReference>
<reference evidence="2" key="1">
    <citation type="submission" date="2014-10" db="EMBL/GenBank/DDBJ databases">
        <authorList>
            <person name="King R."/>
        </authorList>
    </citation>
    <scope>NUCLEOTIDE SEQUENCE [LARGE SCALE GENOMIC DNA]</scope>
    <source>
        <strain evidence="2">A3/5</strain>
    </source>
</reference>
<sequence>MSTPIEIGEEEWQDLKEEMSYSTPTTPCALVSEWVQELQKFYRDHLFGYPMKNHEENRVFSPRHDVCCVHVPDDGYVPFSKAKDDVEIVNSAAFMKMSVKRYLVTRVRFIFQSAYSLNEFAKTLPGRFHTTTINLELQAFHSDVFPAGPEGHRDLQEEQEKARQHLAEWMKAMKALPPRLYLEVRLIIPSFHRGHFDLNRETEEFRSGRLGRLDKLKVLWIGANGENRFLRFYDDYGQKGGNISLNGKLSLSEERG</sequence>
<dbReference type="Proteomes" id="UP000245910">
    <property type="component" value="Chromosome I"/>
</dbReference>
<evidence type="ECO:0000313" key="1">
    <source>
        <dbReference type="EMBL" id="CEI65421.1"/>
    </source>
</evidence>
<proteinExistence type="predicted"/>
<organism evidence="1 2">
    <name type="scientific">Fusarium venenatum</name>
    <dbReference type="NCBI Taxonomy" id="56646"/>
    <lineage>
        <taxon>Eukaryota</taxon>
        <taxon>Fungi</taxon>
        <taxon>Dikarya</taxon>
        <taxon>Ascomycota</taxon>
        <taxon>Pezizomycotina</taxon>
        <taxon>Sordariomycetes</taxon>
        <taxon>Hypocreomycetidae</taxon>
        <taxon>Hypocreales</taxon>
        <taxon>Nectriaceae</taxon>
        <taxon>Fusarium</taxon>
    </lineage>
</organism>
<accession>A0A2L2TJ24</accession>
<evidence type="ECO:0000313" key="2">
    <source>
        <dbReference type="Proteomes" id="UP000245910"/>
    </source>
</evidence>
<keyword evidence="2" id="KW-1185">Reference proteome</keyword>
<name>A0A2L2TJ24_9HYPO</name>
<protein>
    <submittedName>
        <fullName evidence="1">Uncharacterized protein</fullName>
    </submittedName>
</protein>
<dbReference type="AlphaFoldDB" id="A0A2L2TJ24"/>